<evidence type="ECO:0000313" key="4">
    <source>
        <dbReference type="EMBL" id="QEK38332.1"/>
    </source>
</evidence>
<dbReference type="SUPFAM" id="SSF51569">
    <property type="entry name" value="Aldolase"/>
    <property type="match status" value="1"/>
</dbReference>
<protein>
    <submittedName>
        <fullName evidence="4">Dihydrodipicolinate synthase family protein</fullName>
    </submittedName>
</protein>
<dbReference type="RefSeq" id="WP_148971448.1">
    <property type="nucleotide sequence ID" value="NZ_CP043316.1"/>
</dbReference>
<accession>A0A5C0UGC1</accession>
<dbReference type="AlphaFoldDB" id="A0A5C0UGC1"/>
<dbReference type="PANTHER" id="PTHR12128:SF66">
    <property type="entry name" value="4-HYDROXY-2-OXOGLUTARATE ALDOLASE, MITOCHONDRIAL"/>
    <property type="match status" value="1"/>
</dbReference>
<keyword evidence="3" id="KW-0704">Schiff base</keyword>
<keyword evidence="2" id="KW-0456">Lyase</keyword>
<reference evidence="4 5" key="1">
    <citation type="submission" date="2019-08" db="EMBL/GenBank/DDBJ databases">
        <title>Highly reduced genomes of protist endosymbionts show evolutionary convergence.</title>
        <authorList>
            <person name="George E."/>
            <person name="Husnik F."/>
            <person name="Tashyreva D."/>
            <person name="Prokopchuk G."/>
            <person name="Horak A."/>
            <person name="Kwong W.K."/>
            <person name="Lukes J."/>
            <person name="Keeling P.J."/>
        </authorList>
    </citation>
    <scope>NUCLEOTIDE SEQUENCE [LARGE SCALE GENOMIC DNA]</scope>
    <source>
        <strain evidence="4">1604LC</strain>
    </source>
</reference>
<gene>
    <name evidence="4" type="ORF">FZC34_00110</name>
</gene>
<dbReference type="InterPro" id="IPR002220">
    <property type="entry name" value="DapA-like"/>
</dbReference>
<comment type="similarity">
    <text evidence="1">Belongs to the DapA family.</text>
</comment>
<dbReference type="GO" id="GO:0008840">
    <property type="term" value="F:4-hydroxy-tetrahydrodipicolinate synthase activity"/>
    <property type="evidence" value="ECO:0007669"/>
    <property type="project" value="TreeGrafter"/>
</dbReference>
<dbReference type="CDD" id="cd00408">
    <property type="entry name" value="DHDPS-like"/>
    <property type="match status" value="1"/>
</dbReference>
<sequence length="322" mass="37083">MQNNYVAIVTPFLDSGEIDFPSLNKLINHLIQNDIKGIVVGGTTGEGILLTDTEKSEMLQYINNHFPDIDVIGCYSSMALYHYNANTYRYCDKILLSPQYFIKPNLQSKLDYFHKASNLLQQDDFLQKNIIIYNNPSRFSTIIDPELYDELYKIKNIIGIKESGNIVDITKYKKWQWFGGNDDELEDFMNIGFTGMISAVGNICPQMLAQIQGEAQENTHKVSIESSHHITHNKPSAINTQIHKEQKQNIPQNSILQSEQTLQLKRIQTWKHISQLVFSVPSPLFIKYYLYKTGIIQSYKTRFHIIDTQLENVFAKVQSLCC</sequence>
<dbReference type="PROSITE" id="PS00665">
    <property type="entry name" value="DHDPS_1"/>
    <property type="match status" value="1"/>
</dbReference>
<name>A0A5C0UGC1_9PROT</name>
<organism evidence="4 5">
    <name type="scientific">Candidatus Cytomitobacter primus</name>
    <dbReference type="NCBI Taxonomy" id="2066024"/>
    <lineage>
        <taxon>Bacteria</taxon>
        <taxon>Pseudomonadati</taxon>
        <taxon>Pseudomonadota</taxon>
        <taxon>Alphaproteobacteria</taxon>
        <taxon>Holosporales</taxon>
        <taxon>Holosporaceae</taxon>
        <taxon>Candidatus Cytomitobacter</taxon>
    </lineage>
</organism>
<evidence type="ECO:0000256" key="2">
    <source>
        <dbReference type="ARBA" id="ARBA00023239"/>
    </source>
</evidence>
<dbReference type="PANTHER" id="PTHR12128">
    <property type="entry name" value="DIHYDRODIPICOLINATE SYNTHASE"/>
    <property type="match status" value="1"/>
</dbReference>
<keyword evidence="5" id="KW-1185">Reference proteome</keyword>
<dbReference type="Pfam" id="PF00701">
    <property type="entry name" value="DHDPS"/>
    <property type="match status" value="1"/>
</dbReference>
<dbReference type="EMBL" id="CP043316">
    <property type="protein sequence ID" value="QEK38332.1"/>
    <property type="molecule type" value="Genomic_DNA"/>
</dbReference>
<dbReference type="InterPro" id="IPR013785">
    <property type="entry name" value="Aldolase_TIM"/>
</dbReference>
<proteinExistence type="inferred from homology"/>
<evidence type="ECO:0000256" key="1">
    <source>
        <dbReference type="ARBA" id="ARBA00007592"/>
    </source>
</evidence>
<dbReference type="PRINTS" id="PR00146">
    <property type="entry name" value="DHPICSNTHASE"/>
</dbReference>
<dbReference type="InterPro" id="IPR020624">
    <property type="entry name" value="Schiff_base-form_aldolases_CS"/>
</dbReference>
<dbReference type="Gene3D" id="3.20.20.70">
    <property type="entry name" value="Aldolase class I"/>
    <property type="match status" value="1"/>
</dbReference>
<evidence type="ECO:0000256" key="3">
    <source>
        <dbReference type="ARBA" id="ARBA00023270"/>
    </source>
</evidence>
<dbReference type="KEGG" id="cpri:FZC34_00110"/>
<evidence type="ECO:0000313" key="5">
    <source>
        <dbReference type="Proteomes" id="UP000325004"/>
    </source>
</evidence>
<dbReference type="SMART" id="SM01130">
    <property type="entry name" value="DHDPS"/>
    <property type="match status" value="1"/>
</dbReference>
<dbReference type="OrthoDB" id="9782828at2"/>
<dbReference type="Proteomes" id="UP000325004">
    <property type="component" value="Chromosome"/>
</dbReference>